<sequence length="107" mass="11677">MDTYYDKCPYCHANLDPGEPCNCKGEAFVPPKRLTVDDIKPGDEVIYIGGTAAAKRHPEKYPGIGTKGTVTLVADVGKYGKAVYVRWKRNGRPALLDPVQAPMLARA</sequence>
<evidence type="ECO:0000313" key="1">
    <source>
        <dbReference type="EMBL" id="MPN03638.1"/>
    </source>
</evidence>
<accession>A0A645ENP4</accession>
<reference evidence="1" key="1">
    <citation type="submission" date="2019-08" db="EMBL/GenBank/DDBJ databases">
        <authorList>
            <person name="Kucharzyk K."/>
            <person name="Murdoch R.W."/>
            <person name="Higgins S."/>
            <person name="Loffler F."/>
        </authorList>
    </citation>
    <scope>NUCLEOTIDE SEQUENCE</scope>
</reference>
<protein>
    <submittedName>
        <fullName evidence="1">Uncharacterized protein</fullName>
    </submittedName>
</protein>
<gene>
    <name evidence="1" type="ORF">SDC9_150869</name>
</gene>
<proteinExistence type="predicted"/>
<name>A0A645ENP4_9ZZZZ</name>
<dbReference type="AlphaFoldDB" id="A0A645ENP4"/>
<organism evidence="1">
    <name type="scientific">bioreactor metagenome</name>
    <dbReference type="NCBI Taxonomy" id="1076179"/>
    <lineage>
        <taxon>unclassified sequences</taxon>
        <taxon>metagenomes</taxon>
        <taxon>ecological metagenomes</taxon>
    </lineage>
</organism>
<comment type="caution">
    <text evidence="1">The sequence shown here is derived from an EMBL/GenBank/DDBJ whole genome shotgun (WGS) entry which is preliminary data.</text>
</comment>
<dbReference type="EMBL" id="VSSQ01049565">
    <property type="protein sequence ID" value="MPN03638.1"/>
    <property type="molecule type" value="Genomic_DNA"/>
</dbReference>